<dbReference type="Gene3D" id="3.90.550.10">
    <property type="entry name" value="Spore Coat Polysaccharide Biosynthesis Protein SpsA, Chain A"/>
    <property type="match status" value="1"/>
</dbReference>
<dbReference type="InterPro" id="IPR029044">
    <property type="entry name" value="Nucleotide-diphossugar_trans"/>
</dbReference>
<dbReference type="GO" id="GO:0016758">
    <property type="term" value="F:hexosyltransferase activity"/>
    <property type="evidence" value="ECO:0007669"/>
    <property type="project" value="UniProtKB-ARBA"/>
</dbReference>
<evidence type="ECO:0000259" key="1">
    <source>
        <dbReference type="Pfam" id="PF00535"/>
    </source>
</evidence>
<reference evidence="2 3" key="1">
    <citation type="submission" date="2019-12" db="EMBL/GenBank/DDBJ databases">
        <title>Complete Genome Sequences of Lactobacillus strains, C25 and P38, Isolated from Chicken Cecum.</title>
        <authorList>
            <person name="Hassan H.M."/>
            <person name="Mendoza M."/>
            <person name="Rezvani M."/>
            <person name="Koci M.D."/>
            <person name="Dickey A.N."/>
            <person name="Scholl E.H."/>
        </authorList>
    </citation>
    <scope>NUCLEOTIDE SEQUENCE [LARGE SCALE GENOMIC DNA]</scope>
    <source>
        <strain evidence="2 3">C25</strain>
    </source>
</reference>
<dbReference type="SUPFAM" id="SSF53448">
    <property type="entry name" value="Nucleotide-diphospho-sugar transferases"/>
    <property type="match status" value="1"/>
</dbReference>
<evidence type="ECO:0000313" key="2">
    <source>
        <dbReference type="EMBL" id="QHQ68706.1"/>
    </source>
</evidence>
<name>A0AB37DIK3_9LACO</name>
<dbReference type="InterPro" id="IPR001173">
    <property type="entry name" value="Glyco_trans_2-like"/>
</dbReference>
<feature type="domain" description="Glycosyltransferase 2-like" evidence="1">
    <location>
        <begin position="4"/>
        <end position="132"/>
    </location>
</feature>
<proteinExistence type="predicted"/>
<dbReference type="CDD" id="cd00761">
    <property type="entry name" value="Glyco_tranf_GTA_type"/>
    <property type="match status" value="1"/>
</dbReference>
<accession>A0AB37DIK3</accession>
<dbReference type="PANTHER" id="PTHR22916:SF3">
    <property type="entry name" value="UDP-GLCNAC:BETAGAL BETA-1,3-N-ACETYLGLUCOSAMINYLTRANSFERASE-LIKE PROTEIN 1"/>
    <property type="match status" value="1"/>
</dbReference>
<dbReference type="EMBL" id="CP047142">
    <property type="protein sequence ID" value="QHQ68706.1"/>
    <property type="molecule type" value="Genomic_DNA"/>
</dbReference>
<evidence type="ECO:0000313" key="3">
    <source>
        <dbReference type="Proteomes" id="UP000464915"/>
    </source>
</evidence>
<protein>
    <submittedName>
        <fullName evidence="2">Glycosyltransferase</fullName>
    </submittedName>
</protein>
<dbReference type="PANTHER" id="PTHR22916">
    <property type="entry name" value="GLYCOSYLTRANSFERASE"/>
    <property type="match status" value="1"/>
</dbReference>
<dbReference type="Pfam" id="PF00535">
    <property type="entry name" value="Glycos_transf_2"/>
    <property type="match status" value="1"/>
</dbReference>
<dbReference type="RefSeq" id="WP_065990660.1">
    <property type="nucleotide sequence ID" value="NZ_CP047142.1"/>
</dbReference>
<organism evidence="2 3">
    <name type="scientific">Lactobacillus crispatus</name>
    <dbReference type="NCBI Taxonomy" id="47770"/>
    <lineage>
        <taxon>Bacteria</taxon>
        <taxon>Bacillati</taxon>
        <taxon>Bacillota</taxon>
        <taxon>Bacilli</taxon>
        <taxon>Lactobacillales</taxon>
        <taxon>Lactobacillaceae</taxon>
        <taxon>Lactobacillus</taxon>
    </lineage>
</organism>
<sequence>MKFSVIVPAYNSQDFLKRAIDSVLCQTYSDYELIIVNDGSTDNTLSIAKKIAQKNNNVRYINKKNGGLSSARNAGIKAAKGEYLIFLDSDDKLHSKNLLRKIADYTKKNKPDLIIGNVQAITKDNQRFLISSNLDLDIKANISIQEIIEAYVKLDRQPPWLAFQSIVKHNFLVKNRLLFNEETPTQEDVLFFFEISQYVDSVRLVKDIFVDYTFSRDGSITQSLNYSNIMNALKNFSYIYDNLAIGKGVQKYIACRYADYVPAAFLLSKEEKYKCVKKIERKKYILQDINVKNKKYLFYKLIWNIFGLKYGCKLILTIKDVYNVHN</sequence>
<dbReference type="Proteomes" id="UP000464915">
    <property type="component" value="Chromosome"/>
</dbReference>
<dbReference type="AlphaFoldDB" id="A0AB37DIK3"/>
<gene>
    <name evidence="2" type="ORF">GSR61_09255</name>
</gene>